<dbReference type="GO" id="GO:0071897">
    <property type="term" value="P:DNA biosynthetic process"/>
    <property type="evidence" value="ECO:0007669"/>
    <property type="project" value="UniProtKB-ARBA"/>
</dbReference>
<evidence type="ECO:0000313" key="3">
    <source>
        <dbReference type="Proteomes" id="UP000887013"/>
    </source>
</evidence>
<evidence type="ECO:0000313" key="2">
    <source>
        <dbReference type="EMBL" id="GFT29722.1"/>
    </source>
</evidence>
<dbReference type="EMBL" id="BMAW01107518">
    <property type="protein sequence ID" value="GFT29722.1"/>
    <property type="molecule type" value="Genomic_DNA"/>
</dbReference>
<dbReference type="Proteomes" id="UP000887013">
    <property type="component" value="Unassembled WGS sequence"/>
</dbReference>
<dbReference type="InterPro" id="IPR041577">
    <property type="entry name" value="RT_RNaseH_2"/>
</dbReference>
<feature type="domain" description="Reverse transcriptase/retrotransposon-derived protein RNase H-like" evidence="1">
    <location>
        <begin position="34"/>
        <end position="106"/>
    </location>
</feature>
<name>A0A8X6NSG7_NEPPI</name>
<dbReference type="AlphaFoldDB" id="A0A8X6NSG7"/>
<protein>
    <submittedName>
        <fullName evidence="2">Retrovirus-related Pol polyprotein from transposon 17.6</fullName>
    </submittedName>
</protein>
<dbReference type="OrthoDB" id="7698356at2759"/>
<reference evidence="2" key="1">
    <citation type="submission" date="2020-08" db="EMBL/GenBank/DDBJ databases">
        <title>Multicomponent nature underlies the extraordinary mechanical properties of spider dragline silk.</title>
        <authorList>
            <person name="Kono N."/>
            <person name="Nakamura H."/>
            <person name="Mori M."/>
            <person name="Yoshida Y."/>
            <person name="Ohtoshi R."/>
            <person name="Malay A.D."/>
            <person name="Moran D.A.P."/>
            <person name="Tomita M."/>
            <person name="Numata K."/>
            <person name="Arakawa K."/>
        </authorList>
    </citation>
    <scope>NUCLEOTIDE SEQUENCE</scope>
</reference>
<gene>
    <name evidence="2" type="primary">X975_23944</name>
    <name evidence="2" type="ORF">NPIL_553601</name>
</gene>
<dbReference type="InterPro" id="IPR043502">
    <property type="entry name" value="DNA/RNA_pol_sf"/>
</dbReference>
<proteinExistence type="predicted"/>
<accession>A0A8X6NSG7</accession>
<comment type="caution">
    <text evidence="2">The sequence shown here is derived from an EMBL/GenBank/DDBJ whole genome shotgun (WGS) entry which is preliminary data.</text>
</comment>
<organism evidence="2 3">
    <name type="scientific">Nephila pilipes</name>
    <name type="common">Giant wood spider</name>
    <name type="synonym">Nephila maculata</name>
    <dbReference type="NCBI Taxonomy" id="299642"/>
    <lineage>
        <taxon>Eukaryota</taxon>
        <taxon>Metazoa</taxon>
        <taxon>Ecdysozoa</taxon>
        <taxon>Arthropoda</taxon>
        <taxon>Chelicerata</taxon>
        <taxon>Arachnida</taxon>
        <taxon>Araneae</taxon>
        <taxon>Araneomorphae</taxon>
        <taxon>Entelegynae</taxon>
        <taxon>Araneoidea</taxon>
        <taxon>Nephilidae</taxon>
        <taxon>Nephila</taxon>
    </lineage>
</organism>
<sequence length="106" mass="12000">MCCLDDVLETLSNYGPFCDCPQPAKKKDRRKVPWTEGTIKNFEQCKSDLAKAALYSFPKSGLPLSLCTDASDFAMGSVLQQYADESWKRIAFYSKMFNETQKAYST</sequence>
<evidence type="ECO:0000259" key="1">
    <source>
        <dbReference type="Pfam" id="PF17919"/>
    </source>
</evidence>
<keyword evidence="3" id="KW-1185">Reference proteome</keyword>
<dbReference type="Pfam" id="PF17919">
    <property type="entry name" value="RT_RNaseH_2"/>
    <property type="match status" value="1"/>
</dbReference>
<dbReference type="SUPFAM" id="SSF56672">
    <property type="entry name" value="DNA/RNA polymerases"/>
    <property type="match status" value="1"/>
</dbReference>